<evidence type="ECO:0000313" key="4">
    <source>
        <dbReference type="Proteomes" id="UP000252519"/>
    </source>
</evidence>
<dbReference type="SUPFAM" id="SSF52540">
    <property type="entry name" value="P-loop containing nucleoside triphosphate hydrolases"/>
    <property type="match status" value="1"/>
</dbReference>
<dbReference type="Proteomes" id="UP000252519">
    <property type="component" value="Unassembled WGS sequence"/>
</dbReference>
<dbReference type="AlphaFoldDB" id="A0A368G7Z0"/>
<evidence type="ECO:0000256" key="1">
    <source>
        <dbReference type="ARBA" id="ARBA00022741"/>
    </source>
</evidence>
<dbReference type="InterPro" id="IPR006689">
    <property type="entry name" value="Small_GTPase_ARF/SAR"/>
</dbReference>
<protein>
    <submittedName>
        <fullName evidence="3">Uncharacterized protein</fullName>
    </submittedName>
</protein>
<keyword evidence="1" id="KW-0547">Nucleotide-binding</keyword>
<keyword evidence="2" id="KW-0342">GTP-binding</keyword>
<name>A0A368G7Z0_ANCCA</name>
<evidence type="ECO:0000313" key="3">
    <source>
        <dbReference type="EMBL" id="RCN39808.1"/>
    </source>
</evidence>
<sequence length="127" mass="14200">MFLNMFNSSTWLLRYPRFFDGQKKWLTSSENCSRAFFGKKGRSILMDAFNAAGKTTVLFKLKLGEIATTIPTIGSSVYDHSFTSNSWSSFEPARHSVTVASTTEELGYVHKTSRLTLSVRASVTPSK</sequence>
<dbReference type="Pfam" id="PF00025">
    <property type="entry name" value="Arf"/>
    <property type="match status" value="1"/>
</dbReference>
<dbReference type="InterPro" id="IPR027417">
    <property type="entry name" value="P-loop_NTPase"/>
</dbReference>
<reference evidence="3 4" key="1">
    <citation type="submission" date="2014-10" db="EMBL/GenBank/DDBJ databases">
        <title>Draft genome of the hookworm Ancylostoma caninum.</title>
        <authorList>
            <person name="Mitreva M."/>
        </authorList>
    </citation>
    <scope>NUCLEOTIDE SEQUENCE [LARGE SCALE GENOMIC DNA]</scope>
    <source>
        <strain evidence="3 4">Baltimore</strain>
    </source>
</reference>
<dbReference type="EMBL" id="JOJR01000320">
    <property type="protein sequence ID" value="RCN39808.1"/>
    <property type="molecule type" value="Genomic_DNA"/>
</dbReference>
<comment type="caution">
    <text evidence="3">The sequence shown here is derived from an EMBL/GenBank/DDBJ whole genome shotgun (WGS) entry which is preliminary data.</text>
</comment>
<keyword evidence="4" id="KW-1185">Reference proteome</keyword>
<dbReference type="STRING" id="29170.A0A368G7Z0"/>
<organism evidence="3 4">
    <name type="scientific">Ancylostoma caninum</name>
    <name type="common">Dog hookworm</name>
    <dbReference type="NCBI Taxonomy" id="29170"/>
    <lineage>
        <taxon>Eukaryota</taxon>
        <taxon>Metazoa</taxon>
        <taxon>Ecdysozoa</taxon>
        <taxon>Nematoda</taxon>
        <taxon>Chromadorea</taxon>
        <taxon>Rhabditida</taxon>
        <taxon>Rhabditina</taxon>
        <taxon>Rhabditomorpha</taxon>
        <taxon>Strongyloidea</taxon>
        <taxon>Ancylostomatidae</taxon>
        <taxon>Ancylostomatinae</taxon>
        <taxon>Ancylostoma</taxon>
    </lineage>
</organism>
<accession>A0A368G7Z0</accession>
<dbReference type="OrthoDB" id="2011769at2759"/>
<evidence type="ECO:0000256" key="2">
    <source>
        <dbReference type="ARBA" id="ARBA00023134"/>
    </source>
</evidence>
<dbReference type="GO" id="GO:0005525">
    <property type="term" value="F:GTP binding"/>
    <property type="evidence" value="ECO:0007669"/>
    <property type="project" value="UniProtKB-KW"/>
</dbReference>
<dbReference type="GO" id="GO:0003924">
    <property type="term" value="F:GTPase activity"/>
    <property type="evidence" value="ECO:0007669"/>
    <property type="project" value="InterPro"/>
</dbReference>
<dbReference type="Gene3D" id="3.40.50.300">
    <property type="entry name" value="P-loop containing nucleotide triphosphate hydrolases"/>
    <property type="match status" value="1"/>
</dbReference>
<proteinExistence type="predicted"/>
<gene>
    <name evidence="3" type="ORF">ANCCAN_14281</name>
</gene>